<dbReference type="RefSeq" id="WP_036927396.1">
    <property type="nucleotide sequence ID" value="NZ_JRPQ01000088.1"/>
</dbReference>
<feature type="region of interest" description="Disordered" evidence="9">
    <location>
        <begin position="357"/>
        <end position="388"/>
    </location>
</feature>
<dbReference type="InterPro" id="IPR023115">
    <property type="entry name" value="TIF_IF2_dom3"/>
</dbReference>
<dbReference type="InterPro" id="IPR006847">
    <property type="entry name" value="IF2_N"/>
</dbReference>
<feature type="compositionally biased region" description="Low complexity" evidence="9">
    <location>
        <begin position="130"/>
        <end position="147"/>
    </location>
</feature>
<keyword evidence="5 7" id="KW-0648">Protein biosynthesis</keyword>
<evidence type="ECO:0000256" key="9">
    <source>
        <dbReference type="SAM" id="MobiDB-lite"/>
    </source>
</evidence>
<evidence type="ECO:0000256" key="4">
    <source>
        <dbReference type="ARBA" id="ARBA00022741"/>
    </source>
</evidence>
<name>A0A098YQU4_9BACT</name>
<dbReference type="InterPro" id="IPR015760">
    <property type="entry name" value="TIF_IF2"/>
</dbReference>
<feature type="binding site" evidence="7">
    <location>
        <begin position="533"/>
        <end position="537"/>
    </location>
    <ligand>
        <name>GTP</name>
        <dbReference type="ChEBI" id="CHEBI:37565"/>
    </ligand>
</feature>
<dbReference type="OrthoDB" id="9811804at2"/>
<dbReference type="SUPFAM" id="SSF52156">
    <property type="entry name" value="Initiation factor IF2/eIF5b, domain 3"/>
    <property type="match status" value="1"/>
</dbReference>
<keyword evidence="3 7" id="KW-0396">Initiation factor</keyword>
<evidence type="ECO:0000256" key="1">
    <source>
        <dbReference type="ARBA" id="ARBA00007733"/>
    </source>
</evidence>
<dbReference type="Pfam" id="PF00009">
    <property type="entry name" value="GTP_EFTU"/>
    <property type="match status" value="1"/>
</dbReference>
<dbReference type="NCBIfam" id="TIGR00487">
    <property type="entry name" value="IF-2"/>
    <property type="match status" value="1"/>
</dbReference>
<dbReference type="Gene3D" id="3.40.50.300">
    <property type="entry name" value="P-loop containing nucleotide triphosphate hydrolases"/>
    <property type="match status" value="1"/>
</dbReference>
<dbReference type="InterPro" id="IPR000795">
    <property type="entry name" value="T_Tr_GTP-bd_dom"/>
</dbReference>
<dbReference type="InterPro" id="IPR009000">
    <property type="entry name" value="Transl_B-barrel_sf"/>
</dbReference>
<dbReference type="InterPro" id="IPR000178">
    <property type="entry name" value="TF_IF2_bacterial-like"/>
</dbReference>
<dbReference type="FunFam" id="3.40.50.10050:FF:000001">
    <property type="entry name" value="Translation initiation factor IF-2"/>
    <property type="match status" value="1"/>
</dbReference>
<keyword evidence="6 7" id="KW-0342">GTP-binding</keyword>
<evidence type="ECO:0000256" key="3">
    <source>
        <dbReference type="ARBA" id="ARBA00022540"/>
    </source>
</evidence>
<dbReference type="FunFam" id="3.40.50.300:FF:000019">
    <property type="entry name" value="Translation initiation factor IF-2"/>
    <property type="match status" value="1"/>
</dbReference>
<feature type="compositionally biased region" description="Basic residues" evidence="9">
    <location>
        <begin position="324"/>
        <end position="334"/>
    </location>
</feature>
<feature type="region of interest" description="Disordered" evidence="9">
    <location>
        <begin position="61"/>
        <end position="342"/>
    </location>
</feature>
<comment type="caution">
    <text evidence="7">Lacks conserved residue(s) required for the propagation of feature annotation.</text>
</comment>
<dbReference type="Gene3D" id="2.40.30.10">
    <property type="entry name" value="Translation factors"/>
    <property type="match status" value="2"/>
</dbReference>
<feature type="binding site" evidence="7">
    <location>
        <begin position="486"/>
        <end position="493"/>
    </location>
    <ligand>
        <name>GTP</name>
        <dbReference type="ChEBI" id="CHEBI:37565"/>
    </ligand>
</feature>
<sequence>MSIRLNKALRELNIGLQTAVEFLEKKSELGEVKPELSFKLNDDQYGALVEAFKQDAEVRNQAEKIFQKKPKEKKRPSTPKEASSAPKDNRAEELLKTSSRQQYNPIGKIDLDSIGKTSAAKEPVAQDTTPQEPQVAQEPAPKPAAAVSLEPEKKETVKPVEAKVAQPAPAPEAPVQPETPQKEEKPAPKEAKPASKKEKVKVEKPVEKQVQPKEEEAPQKEAEVDDDAKNDGDELFQTKSELKMQNAPKVNVLGKIDLSAINQSTRPKKKTKEERRKEREEKRGGRKKRVRINQERVDINAASKQIGGNGGNNRPNSQEGGRNANKKNNRKTRNKNYNQKPLEVNEEEVARQVKETLARLTSKGNQTKKGARYRKEKRDAIQERMSAEERAERKESKILKLTEFVTVSELASMMDVDVNKLIGTLMSVGLMVSINQRLDAETINLVADEFGFKTEYVSAEVQEAVAEEMDDENDLVSRAPIVTVMGHVDHGKTSLLDHIRNTNVIAGEAGGITQHIGAYNVKLENGRNITFLDTPGHEAFTAMRARGTQVTDIAIIIIAADDSVMPTTKEAIAHAQAANVPMVFAINKIDKPGANPDKIREDLAQMNLLVEDWGGKYQCQEISAKKGIGVNELLEKVLLEADMLDLKANPNRRATGSIIESSLDKGRGYVSTVLVSNGTLRVGDDIIAGTSWGRIKAMFNVRNQRIEEAKPAEPAIILGLNGAPTAGDQFHVLETEQEVRDIANKRMQLQREQGLRTQKRLTLSDVSHRIALGSFKELNIIVKGDTDGSIEALSDSFIKMSTEKINVNVIFKSVGQISENDVTLADASDAIIVGFQVRPSAAARKLAEQNGVEINTYSVIYEAIDDVKAAMEGMLDKVKKEVVTGQVEVKQVYKISKVGTVAGALVTEGKVHRSDKARVVRDGIVVHTAPINALKRFKDDVKEVATGFECGISLVNFNDILEGDIIETFTEVEVKQTL</sequence>
<dbReference type="PROSITE" id="PS51722">
    <property type="entry name" value="G_TR_2"/>
    <property type="match status" value="1"/>
</dbReference>
<dbReference type="FunFam" id="2.40.30.10:FF:000008">
    <property type="entry name" value="Translation initiation factor IF-2"/>
    <property type="match status" value="1"/>
</dbReference>
<dbReference type="Proteomes" id="UP000029723">
    <property type="component" value="Unassembled WGS sequence"/>
</dbReference>
<dbReference type="GO" id="GO:0005525">
    <property type="term" value="F:GTP binding"/>
    <property type="evidence" value="ECO:0007669"/>
    <property type="project" value="UniProtKB-KW"/>
</dbReference>
<evidence type="ECO:0000313" key="12">
    <source>
        <dbReference type="Proteomes" id="UP000029723"/>
    </source>
</evidence>
<organism evidence="11 12">
    <name type="scientific">Hoylesella timonensis S9-PR14</name>
    <dbReference type="NCBI Taxonomy" id="1401062"/>
    <lineage>
        <taxon>Bacteria</taxon>
        <taxon>Pseudomonadati</taxon>
        <taxon>Bacteroidota</taxon>
        <taxon>Bacteroidia</taxon>
        <taxon>Bacteroidales</taxon>
        <taxon>Prevotellaceae</taxon>
        <taxon>Hoylesella</taxon>
    </lineage>
</organism>
<dbReference type="SUPFAM" id="SSF52540">
    <property type="entry name" value="P-loop containing nucleoside triphosphate hydrolases"/>
    <property type="match status" value="1"/>
</dbReference>
<feature type="binding site" evidence="7">
    <location>
        <begin position="587"/>
        <end position="590"/>
    </location>
    <ligand>
        <name>GTP</name>
        <dbReference type="ChEBI" id="CHEBI:37565"/>
    </ligand>
</feature>
<evidence type="ECO:0000256" key="6">
    <source>
        <dbReference type="ARBA" id="ARBA00023134"/>
    </source>
</evidence>
<comment type="similarity">
    <text evidence="1 7 8">Belongs to the TRAFAC class translation factor GTPase superfamily. Classic translation factor GTPase family. IF-2 subfamily.</text>
</comment>
<dbReference type="InterPro" id="IPR005225">
    <property type="entry name" value="Small_GTP-bd"/>
</dbReference>
<evidence type="ECO:0000256" key="8">
    <source>
        <dbReference type="RuleBase" id="RU000644"/>
    </source>
</evidence>
<gene>
    <name evidence="7" type="primary">infB</name>
    <name evidence="11" type="ORF">HMPREF9304_06375</name>
</gene>
<dbReference type="PANTHER" id="PTHR43381">
    <property type="entry name" value="TRANSLATION INITIATION FACTOR IF-2-RELATED"/>
    <property type="match status" value="1"/>
</dbReference>
<comment type="caution">
    <text evidence="11">The sequence shown here is derived from an EMBL/GenBank/DDBJ whole genome shotgun (WGS) entry which is preliminary data.</text>
</comment>
<keyword evidence="7" id="KW-0963">Cytoplasm</keyword>
<feature type="compositionally biased region" description="Basic and acidic residues" evidence="9">
    <location>
        <begin position="271"/>
        <end position="283"/>
    </location>
</feature>
<proteinExistence type="inferred from homology"/>
<evidence type="ECO:0000259" key="10">
    <source>
        <dbReference type="PROSITE" id="PS51722"/>
    </source>
</evidence>
<dbReference type="InterPro" id="IPR053905">
    <property type="entry name" value="EF-G-like_DII"/>
</dbReference>
<dbReference type="Pfam" id="PF04760">
    <property type="entry name" value="IF2_N"/>
    <property type="match status" value="1"/>
</dbReference>
<evidence type="ECO:0000256" key="7">
    <source>
        <dbReference type="HAMAP-Rule" id="MF_00100"/>
    </source>
</evidence>
<dbReference type="AlphaFoldDB" id="A0A098YQU4"/>
<evidence type="ECO:0000256" key="2">
    <source>
        <dbReference type="ARBA" id="ARBA00020675"/>
    </source>
</evidence>
<dbReference type="EMBL" id="JRPQ01000088">
    <property type="protein sequence ID" value="KGI22105.1"/>
    <property type="molecule type" value="Genomic_DNA"/>
</dbReference>
<dbReference type="GO" id="GO:0005737">
    <property type="term" value="C:cytoplasm"/>
    <property type="evidence" value="ECO:0007669"/>
    <property type="project" value="UniProtKB-SubCell"/>
</dbReference>
<dbReference type="Gene3D" id="3.40.50.10050">
    <property type="entry name" value="Translation initiation factor IF- 2, domain 3"/>
    <property type="match status" value="1"/>
</dbReference>
<dbReference type="NCBIfam" id="TIGR00231">
    <property type="entry name" value="small_GTP"/>
    <property type="match status" value="1"/>
</dbReference>
<protein>
    <recommendedName>
        <fullName evidence="2 7">Translation initiation factor IF-2</fullName>
    </recommendedName>
</protein>
<dbReference type="CDD" id="cd03702">
    <property type="entry name" value="IF2_mtIF2_II"/>
    <property type="match status" value="1"/>
</dbReference>
<evidence type="ECO:0000256" key="5">
    <source>
        <dbReference type="ARBA" id="ARBA00022917"/>
    </source>
</evidence>
<dbReference type="InterPro" id="IPR044145">
    <property type="entry name" value="IF2_II"/>
</dbReference>
<dbReference type="CDD" id="cd01887">
    <property type="entry name" value="IF2_eIF5B"/>
    <property type="match status" value="1"/>
</dbReference>
<accession>A0A098YQU4</accession>
<feature type="domain" description="Tr-type G" evidence="10">
    <location>
        <begin position="477"/>
        <end position="647"/>
    </location>
</feature>
<feature type="compositionally biased region" description="Basic residues" evidence="9">
    <location>
        <begin position="67"/>
        <end position="77"/>
    </location>
</feature>
<dbReference type="GO" id="GO:0003743">
    <property type="term" value="F:translation initiation factor activity"/>
    <property type="evidence" value="ECO:0007669"/>
    <property type="project" value="UniProtKB-UniRule"/>
</dbReference>
<reference evidence="11 12" key="1">
    <citation type="submission" date="2014-07" db="EMBL/GenBank/DDBJ databases">
        <authorList>
            <person name="McCorrison J."/>
            <person name="Sanka R."/>
            <person name="Torralba M."/>
            <person name="Gillis M."/>
            <person name="Haft D.H."/>
            <person name="Methe B."/>
            <person name="Sutton G."/>
            <person name="Nelson K.E."/>
        </authorList>
    </citation>
    <scope>NUCLEOTIDE SEQUENCE [LARGE SCALE GENOMIC DNA]</scope>
    <source>
        <strain evidence="11 12">S9-PR14</strain>
    </source>
</reference>
<comment type="subcellular location">
    <subcellularLocation>
        <location evidence="7">Cytoplasm</location>
    </subcellularLocation>
</comment>
<dbReference type="SUPFAM" id="SSF50447">
    <property type="entry name" value="Translation proteins"/>
    <property type="match status" value="2"/>
</dbReference>
<dbReference type="HAMAP" id="MF_00100_B">
    <property type="entry name" value="IF_2_B"/>
    <property type="match status" value="1"/>
</dbReference>
<feature type="compositionally biased region" description="Basic and acidic residues" evidence="9">
    <location>
        <begin position="376"/>
        <end position="388"/>
    </location>
</feature>
<dbReference type="InterPro" id="IPR027417">
    <property type="entry name" value="P-loop_NTPase"/>
</dbReference>
<evidence type="ECO:0000313" key="11">
    <source>
        <dbReference type="EMBL" id="KGI22105.1"/>
    </source>
</evidence>
<feature type="compositionally biased region" description="Basic and acidic residues" evidence="9">
    <location>
        <begin position="180"/>
        <end position="232"/>
    </location>
</feature>
<keyword evidence="4 7" id="KW-0547">Nucleotide-binding</keyword>
<dbReference type="CDD" id="cd03692">
    <property type="entry name" value="mtIF2_IVc"/>
    <property type="match status" value="1"/>
</dbReference>
<dbReference type="InterPro" id="IPR036925">
    <property type="entry name" value="TIF_IF2_dom3_sf"/>
</dbReference>
<dbReference type="Pfam" id="PF11987">
    <property type="entry name" value="IF-2"/>
    <property type="match status" value="1"/>
</dbReference>
<dbReference type="PANTHER" id="PTHR43381:SF5">
    <property type="entry name" value="TR-TYPE G DOMAIN-CONTAINING PROTEIN"/>
    <property type="match status" value="1"/>
</dbReference>
<dbReference type="Pfam" id="PF22042">
    <property type="entry name" value="EF-G_D2"/>
    <property type="match status" value="1"/>
</dbReference>
<feature type="compositionally biased region" description="Basic and acidic residues" evidence="9">
    <location>
        <begin position="150"/>
        <end position="161"/>
    </location>
</feature>
<dbReference type="FunFam" id="2.40.30.10:FF:000007">
    <property type="entry name" value="Translation initiation factor IF-2"/>
    <property type="match status" value="1"/>
</dbReference>
<dbReference type="GO" id="GO:0003924">
    <property type="term" value="F:GTPase activity"/>
    <property type="evidence" value="ECO:0007669"/>
    <property type="project" value="UniProtKB-UniRule"/>
</dbReference>
<comment type="function">
    <text evidence="7 8">One of the essential components for the initiation of protein synthesis. Protects formylmethionyl-tRNA from spontaneous hydrolysis and promotes its binding to the 30S ribosomal subunits. Also involved in the hydrolysis of GTP during the formation of the 70S ribosomal complex.</text>
</comment>